<evidence type="ECO:0000313" key="1">
    <source>
        <dbReference type="EMBL" id="CAA2109006.1"/>
    </source>
</evidence>
<proteinExistence type="predicted"/>
<geneLocation type="plasmid" evidence="1">
    <name>3</name>
</geneLocation>
<protein>
    <submittedName>
        <fullName evidence="1">Uncharacterized protein</fullName>
    </submittedName>
</protein>
<dbReference type="AlphaFoldDB" id="A0A679JCA3"/>
<name>A0A679JCA3_9HYPH</name>
<gene>
    <name evidence="1" type="ORF">MBUL_04499</name>
</gene>
<organism evidence="1">
    <name type="scientific">Methylobacterium bullatum</name>
    <dbReference type="NCBI Taxonomy" id="570505"/>
    <lineage>
        <taxon>Bacteria</taxon>
        <taxon>Pseudomonadati</taxon>
        <taxon>Pseudomonadota</taxon>
        <taxon>Alphaproteobacteria</taxon>
        <taxon>Hyphomicrobiales</taxon>
        <taxon>Methylobacteriaceae</taxon>
        <taxon>Methylobacterium</taxon>
    </lineage>
</organism>
<keyword evidence="1" id="KW-0614">Plasmid</keyword>
<reference evidence="1" key="1">
    <citation type="submission" date="2019-12" db="EMBL/GenBank/DDBJ databases">
        <authorList>
            <person name="Cremers G."/>
        </authorList>
    </citation>
    <scope>NUCLEOTIDE SEQUENCE</scope>
    <source>
        <strain evidence="1">Mbul1</strain>
        <plasmid evidence="1">3</plasmid>
    </source>
</reference>
<dbReference type="EMBL" id="LR743506">
    <property type="protein sequence ID" value="CAA2109006.1"/>
    <property type="molecule type" value="Genomic_DNA"/>
</dbReference>
<accession>A0A679JCA3</accession>
<sequence>MVAYRTTDADALKDAILSGTEQLNRCVGLTEALYLLSKAGKPADDVPATVVRSVASIMDDALREIEDAFSTLQKHIDAAE</sequence>